<sequence length="197" mass="22622">MIITIGREYGSGGHDIGEKLAEKLGVELYDKEYLAERLKELGDYEEVQTFFEEKPANSLLYAIAREEADDRLSRKPFEEIRRLIGTRPCVLVGRCANAIFRQQEDHISVFVHADLDWRIQRIAQSNGISEKATKVLIQETDRGRAEFHRQYTGEEWGDSRGYQLSLDSGRIGIQQAAELILAYGEASWRWKEDNKGI</sequence>
<dbReference type="SUPFAM" id="SSF52540">
    <property type="entry name" value="P-loop containing nucleoside triphosphate hydrolases"/>
    <property type="match status" value="1"/>
</dbReference>
<proteinExistence type="predicted"/>
<dbReference type="Gene3D" id="3.40.50.300">
    <property type="entry name" value="P-loop containing nucleotide triphosphate hydrolases"/>
    <property type="match status" value="1"/>
</dbReference>
<name>A0A858BX97_9FIRM</name>
<dbReference type="KEGG" id="abut:Ami103574_15290"/>
<keyword evidence="2" id="KW-1185">Reference proteome</keyword>
<dbReference type="RefSeq" id="WP_163067809.1">
    <property type="nucleotide sequence ID" value="NZ_CP048649.1"/>
</dbReference>
<gene>
    <name evidence="1" type="ORF">Ami103574_15290</name>
</gene>
<dbReference type="GO" id="GO:0016301">
    <property type="term" value="F:kinase activity"/>
    <property type="evidence" value="ECO:0007669"/>
    <property type="project" value="UniProtKB-KW"/>
</dbReference>
<dbReference type="EMBL" id="CP048649">
    <property type="protein sequence ID" value="QIB70573.1"/>
    <property type="molecule type" value="Genomic_DNA"/>
</dbReference>
<reference evidence="1 2" key="1">
    <citation type="submission" date="2020-02" db="EMBL/GenBank/DDBJ databases">
        <authorList>
            <person name="Kim Y.B."/>
            <person name="Roh S.W."/>
        </authorList>
    </citation>
    <scope>NUCLEOTIDE SEQUENCE [LARGE SCALE GENOMIC DNA]</scope>
    <source>
        <strain evidence="1 2">DSM 103574</strain>
    </source>
</reference>
<keyword evidence="1" id="KW-0418">Kinase</keyword>
<accession>A0A858BX97</accession>
<evidence type="ECO:0000313" key="2">
    <source>
        <dbReference type="Proteomes" id="UP000466848"/>
    </source>
</evidence>
<organism evidence="1 2">
    <name type="scientific">Aminipila butyrica</name>
    <dbReference type="NCBI Taxonomy" id="433296"/>
    <lineage>
        <taxon>Bacteria</taxon>
        <taxon>Bacillati</taxon>
        <taxon>Bacillota</taxon>
        <taxon>Clostridia</taxon>
        <taxon>Peptostreptococcales</taxon>
        <taxon>Anaerovoracaceae</taxon>
        <taxon>Aminipila</taxon>
    </lineage>
</organism>
<dbReference type="InterPro" id="IPR027417">
    <property type="entry name" value="P-loop_NTPase"/>
</dbReference>
<dbReference type="Proteomes" id="UP000466848">
    <property type="component" value="Chromosome"/>
</dbReference>
<protein>
    <submittedName>
        <fullName evidence="1">Cytidylate kinase-like family protein</fullName>
    </submittedName>
</protein>
<keyword evidence="1" id="KW-0808">Transferase</keyword>
<dbReference type="AlphaFoldDB" id="A0A858BX97"/>
<evidence type="ECO:0000313" key="1">
    <source>
        <dbReference type="EMBL" id="QIB70573.1"/>
    </source>
</evidence>
<dbReference type="Pfam" id="PF13189">
    <property type="entry name" value="Cytidylate_kin2"/>
    <property type="match status" value="1"/>
</dbReference>